<dbReference type="Proteomes" id="UP000887565">
    <property type="component" value="Unplaced"/>
</dbReference>
<dbReference type="Pfam" id="PF02847">
    <property type="entry name" value="MA3"/>
    <property type="match status" value="1"/>
</dbReference>
<dbReference type="SUPFAM" id="SSF48371">
    <property type="entry name" value="ARM repeat"/>
    <property type="match status" value="2"/>
</dbReference>
<comment type="subcellular location">
    <subcellularLocation>
        <location evidence="1">Cytoplasm</location>
    </subcellularLocation>
</comment>
<dbReference type="InterPro" id="IPR039778">
    <property type="entry name" value="PDCD4"/>
</dbReference>
<keyword evidence="4" id="KW-0677">Repeat</keyword>
<feature type="region of interest" description="Disordered" evidence="6">
    <location>
        <begin position="18"/>
        <end position="58"/>
    </location>
</feature>
<feature type="compositionally biased region" description="Basic residues" evidence="6">
    <location>
        <begin position="18"/>
        <end position="31"/>
    </location>
</feature>
<protein>
    <submittedName>
        <fullName evidence="9">Programmed cell death protein 4</fullName>
    </submittedName>
</protein>
<name>A0A915IYT6_ROMCU</name>
<dbReference type="Gene3D" id="1.25.40.180">
    <property type="match status" value="2"/>
</dbReference>
<dbReference type="WBParaSite" id="nRc.2.0.1.t19371-RA">
    <property type="protein sequence ID" value="nRc.2.0.1.t19371-RA"/>
    <property type="gene ID" value="nRc.2.0.1.g19371"/>
</dbReference>
<accession>A0A915IYT6</accession>
<dbReference type="PANTHER" id="PTHR12626">
    <property type="entry name" value="PROGRAMMED CELL DEATH 4"/>
    <property type="match status" value="1"/>
</dbReference>
<dbReference type="AlphaFoldDB" id="A0A915IYT6"/>
<dbReference type="OMA" id="DHEFEKA"/>
<dbReference type="InterPro" id="IPR016024">
    <property type="entry name" value="ARM-type_fold"/>
</dbReference>
<evidence type="ECO:0000313" key="9">
    <source>
        <dbReference type="WBParaSite" id="nRc.2.0.1.t19371-RA"/>
    </source>
</evidence>
<evidence type="ECO:0000256" key="4">
    <source>
        <dbReference type="ARBA" id="ARBA00022737"/>
    </source>
</evidence>
<keyword evidence="8" id="KW-1185">Reference proteome</keyword>
<evidence type="ECO:0000256" key="5">
    <source>
        <dbReference type="ARBA" id="ARBA00023242"/>
    </source>
</evidence>
<evidence type="ECO:0000256" key="3">
    <source>
        <dbReference type="ARBA" id="ARBA00022490"/>
    </source>
</evidence>
<dbReference type="GO" id="GO:0005829">
    <property type="term" value="C:cytosol"/>
    <property type="evidence" value="ECO:0007669"/>
    <property type="project" value="TreeGrafter"/>
</dbReference>
<dbReference type="InterPro" id="IPR003891">
    <property type="entry name" value="Initiation_fac_eIF4g_MI"/>
</dbReference>
<comment type="similarity">
    <text evidence="2">Belongs to the PDCD4 family.</text>
</comment>
<reference evidence="9" key="1">
    <citation type="submission" date="2022-11" db="UniProtKB">
        <authorList>
            <consortium name="WormBaseParasite"/>
        </authorList>
    </citation>
    <scope>IDENTIFICATION</scope>
</reference>
<dbReference type="GO" id="GO:0005634">
    <property type="term" value="C:nucleus"/>
    <property type="evidence" value="ECO:0007669"/>
    <property type="project" value="TreeGrafter"/>
</dbReference>
<sequence>LEPPKVTDGVNKVPRVLKNQRKSRAGKRKGCYSKAEGNKVTSNYQEEEPGFLDDRDPNYDSETQGEVRYVESIPKLDVGEFECEAERILSDLWSDSCISEAVTQTKDLNLTERAKSDFIRFVIVDSIDQVKSSHRETASEFLAELRYCKIFDIPLYVAAIFAFFDQDLPDLSIDYADCCTILGNFIARLTADECLPEDFRQKCRNKIKEFNSQDLVSQVLSHADAVLVDRKRLDRVWGVGGGARPLNFIRTQMYQIGHDYLLNSDLDEASRCVNELEVPHFSHEMVYQIGLIVIFSMEESAARKMTVLIDHLFKSDQLTVNQIITGLNRLYLNIPELLIDMPGAYQTFNRWLNFIKDHLNCIPNDVFDGMPEKKTDKVLRSFEFLNSKEIAEIRNILWAGNCQVH</sequence>
<keyword evidence="5" id="KW-0539">Nucleus</keyword>
<evidence type="ECO:0000256" key="1">
    <source>
        <dbReference type="ARBA" id="ARBA00004496"/>
    </source>
</evidence>
<feature type="domain" description="MI" evidence="7">
    <location>
        <begin position="248"/>
        <end position="371"/>
    </location>
</feature>
<evidence type="ECO:0000256" key="6">
    <source>
        <dbReference type="SAM" id="MobiDB-lite"/>
    </source>
</evidence>
<dbReference type="GO" id="GO:0045892">
    <property type="term" value="P:negative regulation of DNA-templated transcription"/>
    <property type="evidence" value="ECO:0007669"/>
    <property type="project" value="InterPro"/>
</dbReference>
<dbReference type="PANTHER" id="PTHR12626:SF0">
    <property type="entry name" value="PROGRAMMED CELL DEATH PROTEIN 4"/>
    <property type="match status" value="1"/>
</dbReference>
<evidence type="ECO:0000259" key="7">
    <source>
        <dbReference type="PROSITE" id="PS51366"/>
    </source>
</evidence>
<evidence type="ECO:0000256" key="2">
    <source>
        <dbReference type="ARBA" id="ARBA00005497"/>
    </source>
</evidence>
<feature type="domain" description="MI" evidence="7">
    <location>
        <begin position="80"/>
        <end position="205"/>
    </location>
</feature>
<keyword evidence="3" id="KW-0963">Cytoplasm</keyword>
<proteinExistence type="inferred from homology"/>
<dbReference type="SMART" id="SM00544">
    <property type="entry name" value="MA3"/>
    <property type="match status" value="2"/>
</dbReference>
<dbReference type="PROSITE" id="PS51366">
    <property type="entry name" value="MI"/>
    <property type="match status" value="2"/>
</dbReference>
<organism evidence="8 9">
    <name type="scientific">Romanomermis culicivorax</name>
    <name type="common">Nematode worm</name>
    <dbReference type="NCBI Taxonomy" id="13658"/>
    <lineage>
        <taxon>Eukaryota</taxon>
        <taxon>Metazoa</taxon>
        <taxon>Ecdysozoa</taxon>
        <taxon>Nematoda</taxon>
        <taxon>Enoplea</taxon>
        <taxon>Dorylaimia</taxon>
        <taxon>Mermithida</taxon>
        <taxon>Mermithoidea</taxon>
        <taxon>Mermithidae</taxon>
        <taxon>Romanomermis</taxon>
    </lineage>
</organism>
<evidence type="ECO:0000313" key="8">
    <source>
        <dbReference type="Proteomes" id="UP000887565"/>
    </source>
</evidence>